<evidence type="ECO:0000256" key="4">
    <source>
        <dbReference type="ARBA" id="ARBA00022679"/>
    </source>
</evidence>
<keyword evidence="8" id="KW-0464">Manganese</keyword>
<keyword evidence="3" id="KW-0963">Cytoplasm</keyword>
<feature type="compositionally biased region" description="Basic and acidic residues" evidence="14">
    <location>
        <begin position="681"/>
        <end position="693"/>
    </location>
</feature>
<evidence type="ECO:0000256" key="2">
    <source>
        <dbReference type="ARBA" id="ARBA00004496"/>
    </source>
</evidence>
<feature type="compositionally biased region" description="Gly residues" evidence="14">
    <location>
        <begin position="696"/>
        <end position="706"/>
    </location>
</feature>
<comment type="catalytic activity">
    <reaction evidence="11">
        <text>[1,4-alpha-D-glucosyl](n)-L-tyrosyl-[glycogenin] + UDP-alpha-D-glucose = [1,4-alpha-D-glucosyl](n+1)-L-tyrosyl-[glycogenin] + UDP + H(+)</text>
        <dbReference type="Rhea" id="RHEA:56560"/>
        <dbReference type="Rhea" id="RHEA-COMP:14606"/>
        <dbReference type="Rhea" id="RHEA-COMP:14607"/>
        <dbReference type="ChEBI" id="CHEBI:15378"/>
        <dbReference type="ChEBI" id="CHEBI:58223"/>
        <dbReference type="ChEBI" id="CHEBI:58885"/>
        <dbReference type="ChEBI" id="CHEBI:140574"/>
        <dbReference type="EC" id="2.4.1.186"/>
    </reaction>
</comment>
<dbReference type="Proteomes" id="UP000809789">
    <property type="component" value="Unassembled WGS sequence"/>
</dbReference>
<dbReference type="EMBL" id="JAESVG020000003">
    <property type="protein sequence ID" value="KAG8628981.1"/>
    <property type="molecule type" value="Genomic_DNA"/>
</dbReference>
<organism evidence="15 16">
    <name type="scientific">Elsinoe batatas</name>
    <dbReference type="NCBI Taxonomy" id="2601811"/>
    <lineage>
        <taxon>Eukaryota</taxon>
        <taxon>Fungi</taxon>
        <taxon>Dikarya</taxon>
        <taxon>Ascomycota</taxon>
        <taxon>Pezizomycotina</taxon>
        <taxon>Dothideomycetes</taxon>
        <taxon>Dothideomycetidae</taxon>
        <taxon>Myriangiales</taxon>
        <taxon>Elsinoaceae</taxon>
        <taxon>Elsinoe</taxon>
    </lineage>
</organism>
<comment type="cofactor">
    <cofactor evidence="1">
        <name>Mn(2+)</name>
        <dbReference type="ChEBI" id="CHEBI:29035"/>
    </cofactor>
</comment>
<keyword evidence="6" id="KW-0320">Glycogen biosynthesis</keyword>
<comment type="function">
    <text evidence="13">Self-glucosylating initiator of glycogen synthesis. It catalyzes the formation of a short alpha (1,4)-glucosyl chain covalently attached via a glucose 1-O-tyrosyl linkage to internal tyrosine residues and these chains act as primers for the elongation reaction catalyzed by glycogen synthase.</text>
</comment>
<dbReference type="SUPFAM" id="SSF53448">
    <property type="entry name" value="Nucleotide-diphospho-sugar transferases"/>
    <property type="match status" value="1"/>
</dbReference>
<accession>A0A8K0PGH6</accession>
<dbReference type="GO" id="GO:0046872">
    <property type="term" value="F:metal ion binding"/>
    <property type="evidence" value="ECO:0007669"/>
    <property type="project" value="UniProtKB-KW"/>
</dbReference>
<sequence length="750" mass="82456">MAIEEEAYCTLVMTDSYLPGAAVLAHSLRDSGTRKKLAALVTLDTLRADTIEELRSLYDYVIPVDRIPNPNPANLYLIDRGDLLYAFTKINLWRLTQFKKVVYIDADVVALRAPDELFATKENFAAASDIGWPDFFNSGVMVLKPDMGTYWALQTLAASGDSFDGADQGLLNQYFEHKAWKRLHFTYNCTPSASYQYEPAYRYHKANISMVHFIGQSKPWQKGRTVSQKGSGAYKELVNRWWAVYDLHYKFPTYGMEGGPRSNIVKSLVTGEATSTEYGYSSVPQVQPQAHNTNHAPQPQNDAPIITIEAPPSDPADFAEQIVHEHVEPTPTVEQRRFSAPINEWDATRAPPPEASRPEAVNFPTQNYEFNADPTPYQPPQSYPEPPKDMWYEVPKEKPLPATARPKAIFPWEERAIAKPTRVFIEDTITTPSTNTDAEDPGLSRSTTSDKDSEAATPTTPVIKINDELPQTMAPITKNAWDDVAGIDTYVRQLNQWQKLRGKLQVLQSNGKSSQSPANEASNPMDSSNYTVLSPTEELHEITGSEPRSQRRESLILTQFPSADERPSLPVTPAPIKRNVFWGADKNADGSSLPAAAGVPDQADWDPNAQLEALRASSIALKPESLRVHAKNVPRRDMPRSSIDVGQHPGLVGSVASSPGDKPEHHVHFGGVVEVRKVPGLDGGEKIKGEKTAGGEVKGNGTGRVAGEGVEETRGRKAGVSFGEVRFGEEAASVRDEVVSPTAEVASSAA</sequence>
<dbReference type="InterPro" id="IPR002495">
    <property type="entry name" value="Glyco_trans_8"/>
</dbReference>
<dbReference type="GO" id="GO:0008466">
    <property type="term" value="F:glycogenin glucosyltransferase activity"/>
    <property type="evidence" value="ECO:0007669"/>
    <property type="project" value="UniProtKB-EC"/>
</dbReference>
<feature type="region of interest" description="Disordered" evidence="14">
    <location>
        <begin position="508"/>
        <end position="531"/>
    </location>
</feature>
<keyword evidence="7" id="KW-0325">Glycoprotein</keyword>
<dbReference type="GO" id="GO:0005737">
    <property type="term" value="C:cytoplasm"/>
    <property type="evidence" value="ECO:0007669"/>
    <property type="project" value="UniProtKB-SubCell"/>
</dbReference>
<evidence type="ECO:0000256" key="6">
    <source>
        <dbReference type="ARBA" id="ARBA00023056"/>
    </source>
</evidence>
<gene>
    <name evidence="15" type="ORF">KVT40_002846</name>
</gene>
<evidence type="ECO:0000256" key="5">
    <source>
        <dbReference type="ARBA" id="ARBA00022723"/>
    </source>
</evidence>
<dbReference type="Pfam" id="PF01501">
    <property type="entry name" value="Glyco_transf_8"/>
    <property type="match status" value="1"/>
</dbReference>
<protein>
    <recommendedName>
        <fullName evidence="10">glycogenin glucosyltransferase</fullName>
        <ecNumber evidence="10">2.4.1.186</ecNumber>
    </recommendedName>
</protein>
<evidence type="ECO:0000256" key="14">
    <source>
        <dbReference type="SAM" id="MobiDB-lite"/>
    </source>
</evidence>
<comment type="subcellular location">
    <subcellularLocation>
        <location evidence="2">Cytoplasm</location>
    </subcellularLocation>
</comment>
<dbReference type="OrthoDB" id="2014201at2759"/>
<evidence type="ECO:0000256" key="8">
    <source>
        <dbReference type="ARBA" id="ARBA00023211"/>
    </source>
</evidence>
<comment type="similarity">
    <text evidence="9">Belongs to the glycosyltransferase 8 family. Glycogenin subfamily.</text>
</comment>
<comment type="caution">
    <text evidence="15">The sequence shown here is derived from an EMBL/GenBank/DDBJ whole genome shotgun (WGS) entry which is preliminary data.</text>
</comment>
<evidence type="ECO:0000313" key="15">
    <source>
        <dbReference type="EMBL" id="KAG8628981.1"/>
    </source>
</evidence>
<dbReference type="AlphaFoldDB" id="A0A8K0PGH6"/>
<dbReference type="InterPro" id="IPR050587">
    <property type="entry name" value="GNT1/Glycosyltrans_8"/>
</dbReference>
<evidence type="ECO:0000256" key="13">
    <source>
        <dbReference type="ARBA" id="ARBA00057883"/>
    </source>
</evidence>
<evidence type="ECO:0000256" key="1">
    <source>
        <dbReference type="ARBA" id="ARBA00001936"/>
    </source>
</evidence>
<dbReference type="InterPro" id="IPR029044">
    <property type="entry name" value="Nucleotide-diphossugar_trans"/>
</dbReference>
<evidence type="ECO:0000256" key="12">
    <source>
        <dbReference type="ARBA" id="ARBA00052293"/>
    </source>
</evidence>
<keyword evidence="5" id="KW-0479">Metal-binding</keyword>
<evidence type="ECO:0000256" key="10">
    <source>
        <dbReference type="ARBA" id="ARBA00038934"/>
    </source>
</evidence>
<evidence type="ECO:0000256" key="9">
    <source>
        <dbReference type="ARBA" id="ARBA00038162"/>
    </source>
</evidence>
<dbReference type="CDD" id="cd02537">
    <property type="entry name" value="GT8_Glycogenin"/>
    <property type="match status" value="1"/>
</dbReference>
<keyword evidence="16" id="KW-1185">Reference proteome</keyword>
<dbReference type="GO" id="GO:0005978">
    <property type="term" value="P:glycogen biosynthetic process"/>
    <property type="evidence" value="ECO:0007669"/>
    <property type="project" value="UniProtKB-KW"/>
</dbReference>
<dbReference type="EC" id="2.4.1.186" evidence="10"/>
<evidence type="ECO:0000313" key="16">
    <source>
        <dbReference type="Proteomes" id="UP000809789"/>
    </source>
</evidence>
<dbReference type="Gene3D" id="3.90.550.10">
    <property type="entry name" value="Spore Coat Polysaccharide Biosynthesis Protein SpsA, Chain A"/>
    <property type="match status" value="1"/>
</dbReference>
<name>A0A8K0PGH6_9PEZI</name>
<evidence type="ECO:0000256" key="11">
    <source>
        <dbReference type="ARBA" id="ARBA00050886"/>
    </source>
</evidence>
<feature type="region of interest" description="Disordered" evidence="14">
    <location>
        <begin position="681"/>
        <end position="707"/>
    </location>
</feature>
<reference evidence="15" key="1">
    <citation type="submission" date="2021-07" db="EMBL/GenBank/DDBJ databases">
        <title>Elsinoe batatas strain:CRI-CJ2 Genome sequencing and assembly.</title>
        <authorList>
            <person name="Huang L."/>
        </authorList>
    </citation>
    <scope>NUCLEOTIDE SEQUENCE</scope>
    <source>
        <strain evidence="15">CRI-CJ2</strain>
    </source>
</reference>
<evidence type="ECO:0000256" key="7">
    <source>
        <dbReference type="ARBA" id="ARBA00023180"/>
    </source>
</evidence>
<feature type="region of interest" description="Disordered" evidence="14">
    <location>
        <begin position="428"/>
        <end position="460"/>
    </location>
</feature>
<comment type="catalytic activity">
    <reaction evidence="12">
        <text>L-tyrosyl-[glycogenin] + UDP-alpha-D-glucose = alpha-D-glucosyl-L-tyrosyl-[glycogenin] + UDP + H(+)</text>
        <dbReference type="Rhea" id="RHEA:23360"/>
        <dbReference type="Rhea" id="RHEA-COMP:14604"/>
        <dbReference type="Rhea" id="RHEA-COMP:14605"/>
        <dbReference type="ChEBI" id="CHEBI:15378"/>
        <dbReference type="ChEBI" id="CHEBI:46858"/>
        <dbReference type="ChEBI" id="CHEBI:58223"/>
        <dbReference type="ChEBI" id="CHEBI:58885"/>
        <dbReference type="ChEBI" id="CHEBI:140573"/>
        <dbReference type="EC" id="2.4.1.186"/>
    </reaction>
</comment>
<keyword evidence="4" id="KW-0808">Transferase</keyword>
<dbReference type="PANTHER" id="PTHR11183">
    <property type="entry name" value="GLYCOGENIN SUBFAMILY MEMBER"/>
    <property type="match status" value="1"/>
</dbReference>
<dbReference type="FunFam" id="3.90.550.10:FF:000092">
    <property type="entry name" value="Glycogenin 2"/>
    <property type="match status" value="1"/>
</dbReference>
<proteinExistence type="inferred from homology"/>
<evidence type="ECO:0000256" key="3">
    <source>
        <dbReference type="ARBA" id="ARBA00022490"/>
    </source>
</evidence>